<sequence>MTRSLSPRAAPGGVIEPRAAIGGVIETDVSARLDRLPWGRFHTLVVLALGITWVLDGLEVTLAGALAGALKASPTLRFSNAEIGLATSSYLAGAVLGAVGFGWLTDRLGRKKLFFITLAVYLAATAATGLSWNLWSFCLFRFLTGAGIGGEYTAINSTIQELIPARARGWTDLVINGSFWLGAVLGAGTSLIVLDPALFGPDTGWRVAFGLGAFLGLVILFLRTWIPESPRWLMTHGRHEEAEALVAGIEARFRAEGHALSDGPFAKARLRQRSHTPLAEVLSALKAYRQRAWVGLALMSAQAFFYNAIFFTYALILIDFYQVPADGVGWYILPFAAGNFFGPVLLGRLFDTVGRKPMIALTYGMSGVLLALSGFAFQQEIVTATTLTLCWMAVFFFASAAASSAYLTVSEVFPLEIRALAIALFYAVGTSVGAVGPALFGVLIEGHSRTAIFGGYLLASVLMIAAGAVAGIWGVAAERKSLEDVARPLAATE</sequence>
<feature type="transmembrane region" description="Helical" evidence="7">
    <location>
        <begin position="113"/>
        <end position="133"/>
    </location>
</feature>
<dbReference type="Proteomes" id="UP000244755">
    <property type="component" value="Chromosome 1"/>
</dbReference>
<organism evidence="9 10">
    <name type="scientific">Methylobacterium currus</name>
    <dbReference type="NCBI Taxonomy" id="2051553"/>
    <lineage>
        <taxon>Bacteria</taxon>
        <taxon>Pseudomonadati</taxon>
        <taxon>Pseudomonadota</taxon>
        <taxon>Alphaproteobacteria</taxon>
        <taxon>Hyphomicrobiales</taxon>
        <taxon>Methylobacteriaceae</taxon>
        <taxon>Methylobacterium</taxon>
    </lineage>
</organism>
<dbReference type="KEGG" id="mee:DA075_20555"/>
<dbReference type="InterPro" id="IPR036259">
    <property type="entry name" value="MFS_trans_sf"/>
</dbReference>
<dbReference type="CDD" id="cd17316">
    <property type="entry name" value="MFS_SV2_like"/>
    <property type="match status" value="1"/>
</dbReference>
<comment type="similarity">
    <text evidence="2">Belongs to the major facilitator superfamily. Sugar transporter (TC 2.A.1.1) family.</text>
</comment>
<keyword evidence="10" id="KW-1185">Reference proteome</keyword>
<evidence type="ECO:0000256" key="3">
    <source>
        <dbReference type="ARBA" id="ARBA00022448"/>
    </source>
</evidence>
<dbReference type="Gene3D" id="1.20.1250.20">
    <property type="entry name" value="MFS general substrate transporter like domains"/>
    <property type="match status" value="1"/>
</dbReference>
<keyword evidence="4 7" id="KW-0812">Transmembrane</keyword>
<evidence type="ECO:0000256" key="5">
    <source>
        <dbReference type="ARBA" id="ARBA00022989"/>
    </source>
</evidence>
<feature type="transmembrane region" description="Helical" evidence="7">
    <location>
        <begin position="358"/>
        <end position="377"/>
    </location>
</feature>
<evidence type="ECO:0000313" key="10">
    <source>
        <dbReference type="Proteomes" id="UP000244755"/>
    </source>
</evidence>
<dbReference type="InterPro" id="IPR020846">
    <property type="entry name" value="MFS_dom"/>
</dbReference>
<dbReference type="OrthoDB" id="9784658at2"/>
<dbReference type="RefSeq" id="WP_099954801.1">
    <property type="nucleotide sequence ID" value="NZ_CP028843.1"/>
</dbReference>
<dbReference type="PANTHER" id="PTHR23511">
    <property type="entry name" value="SYNAPTIC VESICLE GLYCOPROTEIN 2"/>
    <property type="match status" value="1"/>
</dbReference>
<evidence type="ECO:0000256" key="1">
    <source>
        <dbReference type="ARBA" id="ARBA00004141"/>
    </source>
</evidence>
<feature type="transmembrane region" description="Helical" evidence="7">
    <location>
        <begin position="456"/>
        <end position="477"/>
    </location>
</feature>
<feature type="transmembrane region" description="Helical" evidence="7">
    <location>
        <begin position="419"/>
        <end position="444"/>
    </location>
</feature>
<evidence type="ECO:0000313" key="9">
    <source>
        <dbReference type="EMBL" id="AWB23003.1"/>
    </source>
</evidence>
<feature type="transmembrane region" description="Helical" evidence="7">
    <location>
        <begin position="328"/>
        <end position="346"/>
    </location>
</feature>
<feature type="transmembrane region" description="Helical" evidence="7">
    <location>
        <begin position="383"/>
        <end position="407"/>
    </location>
</feature>
<feature type="transmembrane region" description="Helical" evidence="7">
    <location>
        <begin position="205"/>
        <end position="226"/>
    </location>
</feature>
<feature type="transmembrane region" description="Helical" evidence="7">
    <location>
        <begin position="179"/>
        <end position="199"/>
    </location>
</feature>
<reference evidence="9 10" key="1">
    <citation type="submission" date="2018-04" db="EMBL/GenBank/DDBJ databases">
        <title>Methylobacterium sp. PR1016A genome.</title>
        <authorList>
            <person name="Park W."/>
        </authorList>
    </citation>
    <scope>NUCLEOTIDE SEQUENCE [LARGE SCALE GENOMIC DNA]</scope>
    <source>
        <strain evidence="9 10">PR1016A</strain>
    </source>
</reference>
<proteinExistence type="inferred from homology"/>
<feature type="transmembrane region" description="Helical" evidence="7">
    <location>
        <begin position="83"/>
        <end position="104"/>
    </location>
</feature>
<dbReference type="GO" id="GO:0016020">
    <property type="term" value="C:membrane"/>
    <property type="evidence" value="ECO:0007669"/>
    <property type="project" value="UniProtKB-SubCell"/>
</dbReference>
<keyword evidence="5 7" id="KW-1133">Transmembrane helix</keyword>
<gene>
    <name evidence="9" type="ORF">DA075_20555</name>
</gene>
<evidence type="ECO:0000259" key="8">
    <source>
        <dbReference type="PROSITE" id="PS50850"/>
    </source>
</evidence>
<dbReference type="EMBL" id="CP028843">
    <property type="protein sequence ID" value="AWB23003.1"/>
    <property type="molecule type" value="Genomic_DNA"/>
</dbReference>
<feature type="transmembrane region" description="Helical" evidence="7">
    <location>
        <begin position="292"/>
        <end position="316"/>
    </location>
</feature>
<feature type="transmembrane region" description="Helical" evidence="7">
    <location>
        <begin position="41"/>
        <end position="63"/>
    </location>
</feature>
<dbReference type="GO" id="GO:0022857">
    <property type="term" value="F:transmembrane transporter activity"/>
    <property type="evidence" value="ECO:0007669"/>
    <property type="project" value="InterPro"/>
</dbReference>
<dbReference type="PROSITE" id="PS50850">
    <property type="entry name" value="MFS"/>
    <property type="match status" value="1"/>
</dbReference>
<feature type="transmembrane region" description="Helical" evidence="7">
    <location>
        <begin position="139"/>
        <end position="159"/>
    </location>
</feature>
<name>A0A2R4WN85_9HYPH</name>
<evidence type="ECO:0000256" key="7">
    <source>
        <dbReference type="SAM" id="Phobius"/>
    </source>
</evidence>
<evidence type="ECO:0000256" key="6">
    <source>
        <dbReference type="ARBA" id="ARBA00023136"/>
    </source>
</evidence>
<keyword evidence="3" id="KW-0813">Transport</keyword>
<comment type="subcellular location">
    <subcellularLocation>
        <location evidence="1">Membrane</location>
        <topology evidence="1">Multi-pass membrane protein</topology>
    </subcellularLocation>
</comment>
<evidence type="ECO:0000256" key="2">
    <source>
        <dbReference type="ARBA" id="ARBA00010992"/>
    </source>
</evidence>
<dbReference type="Pfam" id="PF00083">
    <property type="entry name" value="Sugar_tr"/>
    <property type="match status" value="1"/>
</dbReference>
<protein>
    <submittedName>
        <fullName evidence="9">MFS transporter</fullName>
    </submittedName>
</protein>
<dbReference type="AlphaFoldDB" id="A0A2R4WN85"/>
<keyword evidence="6 7" id="KW-0472">Membrane</keyword>
<evidence type="ECO:0000256" key="4">
    <source>
        <dbReference type="ARBA" id="ARBA00022692"/>
    </source>
</evidence>
<feature type="domain" description="Major facilitator superfamily (MFS) profile" evidence="8">
    <location>
        <begin position="45"/>
        <end position="483"/>
    </location>
</feature>
<accession>A0A2R4WN85</accession>
<dbReference type="SUPFAM" id="SSF103473">
    <property type="entry name" value="MFS general substrate transporter"/>
    <property type="match status" value="1"/>
</dbReference>
<dbReference type="InterPro" id="IPR005828">
    <property type="entry name" value="MFS_sugar_transport-like"/>
</dbReference>